<keyword evidence="3" id="KW-0966">Cell projection</keyword>
<feature type="region of interest" description="Disordered" evidence="1">
    <location>
        <begin position="526"/>
        <end position="635"/>
    </location>
</feature>
<dbReference type="EMBL" id="QWGP01000004">
    <property type="protein sequence ID" value="RHZ97075.1"/>
    <property type="molecule type" value="Genomic_DNA"/>
</dbReference>
<keyword evidence="3" id="KW-0282">Flagellum</keyword>
<protein>
    <submittedName>
        <fullName evidence="3">Flagellar hook-length control protein FliK</fullName>
    </submittedName>
</protein>
<accession>A0AAX1UPL5</accession>
<feature type="region of interest" description="Disordered" evidence="1">
    <location>
        <begin position="693"/>
        <end position="737"/>
    </location>
</feature>
<dbReference type="Gene3D" id="3.30.750.140">
    <property type="match status" value="1"/>
</dbReference>
<feature type="compositionally biased region" description="Polar residues" evidence="1">
    <location>
        <begin position="414"/>
        <end position="427"/>
    </location>
</feature>
<feature type="compositionally biased region" description="Pro residues" evidence="1">
    <location>
        <begin position="293"/>
        <end position="308"/>
    </location>
</feature>
<dbReference type="AlphaFoldDB" id="A0AAX1UPL5"/>
<feature type="region of interest" description="Disordered" evidence="1">
    <location>
        <begin position="32"/>
        <end position="312"/>
    </location>
</feature>
<proteinExistence type="predicted"/>
<organism evidence="3 4">
    <name type="scientific">Cereibacter sphaeroides</name>
    <name type="common">Rhodobacter sphaeroides</name>
    <dbReference type="NCBI Taxonomy" id="1063"/>
    <lineage>
        <taxon>Bacteria</taxon>
        <taxon>Pseudomonadati</taxon>
        <taxon>Pseudomonadota</taxon>
        <taxon>Alphaproteobacteria</taxon>
        <taxon>Rhodobacterales</taxon>
        <taxon>Paracoccaceae</taxon>
        <taxon>Cereibacter</taxon>
    </lineage>
</organism>
<dbReference type="RefSeq" id="WP_118999605.1">
    <property type="nucleotide sequence ID" value="NZ_QWGP01000004.1"/>
</dbReference>
<keyword evidence="3" id="KW-0969">Cilium</keyword>
<dbReference type="Pfam" id="PF02120">
    <property type="entry name" value="Flg_hook"/>
    <property type="match status" value="1"/>
</dbReference>
<gene>
    <name evidence="3" type="ORF">D1114_05900</name>
</gene>
<feature type="region of interest" description="Disordered" evidence="1">
    <location>
        <begin position="470"/>
        <end position="504"/>
    </location>
</feature>
<feature type="compositionally biased region" description="Polar residues" evidence="1">
    <location>
        <begin position="558"/>
        <end position="580"/>
    </location>
</feature>
<dbReference type="InterPro" id="IPR021136">
    <property type="entry name" value="Flagellar_hook_control-like_C"/>
</dbReference>
<evidence type="ECO:0000259" key="2">
    <source>
        <dbReference type="Pfam" id="PF02120"/>
    </source>
</evidence>
<dbReference type="Proteomes" id="UP000266305">
    <property type="component" value="Unassembled WGS sequence"/>
</dbReference>
<evidence type="ECO:0000313" key="3">
    <source>
        <dbReference type="EMBL" id="RHZ97075.1"/>
    </source>
</evidence>
<feature type="region of interest" description="Disordered" evidence="1">
    <location>
        <begin position="403"/>
        <end position="454"/>
    </location>
</feature>
<sequence>MIIGAIPQAVASPELALKAPAATLAGEAFAAELESSALPEPPPAEPLTAEAPASPVPAEDRDADGDASPNEEPVLCVCNPVAPPWQIRVPTSSATEPELPPVPTTCLPGEDEGAGTLAAPGPAVEADAGLPPKDGDLAPPHGVRHRDPPAEPAADAPPGGGREAGACPSAGLNRLGVASPGTGGPLDPDRLSQVSPAQPTPAAPLTVSFAASSGLPEGNTVNLSSRTAEALPRRDEAAGAKDTAAASVVAAPLPGDRRDKGEDLPSSGAGKMLQSSANKAVAELRLTEASPAAPAPTVPRPSPYPAPPVGLASNGRAPALLLAVSPVSSHPEAPVGRVPSGADPAPTAAVPLVSPYPAARLSRVPTGLAPARPPSPVDGLSEQDDAFRARVAYIVSMPQARSEPGLNLLPRQGASANMSDSDPNLPNSKGAANGFDVGPPQRKSAHDPAPAVGYDLPAKLEMPLLRHAPLQPKEPQPAHPQAERMPVPPPVPASSEGALPAAQPTAVAPRDVAIAAPVITVPAAAERGGTKGSASAERGGTKSTREQMASERLAGPGNSASSTPEPQAASSGETQRQSPETDLAPDLPVAHDPPPSAPVLSEPRVAPDQARTPAHPAPQAPARAAAEAQSGEEDAVEVVLQPDELGRVKMTVAHDGGHVRVLVQADRTDTLDMMRRNSGELGVEMRQAGFSGASLSFGGREGQPPPRARAALEAESTDVQPPTAATSRSATGLDLRI</sequence>
<evidence type="ECO:0000313" key="4">
    <source>
        <dbReference type="Proteomes" id="UP000266305"/>
    </source>
</evidence>
<evidence type="ECO:0000256" key="1">
    <source>
        <dbReference type="SAM" id="MobiDB-lite"/>
    </source>
</evidence>
<feature type="compositionally biased region" description="Low complexity" evidence="1">
    <location>
        <begin position="240"/>
        <end position="251"/>
    </location>
</feature>
<dbReference type="InterPro" id="IPR038610">
    <property type="entry name" value="FliK-like_C_sf"/>
</dbReference>
<feature type="compositionally biased region" description="Low complexity" evidence="1">
    <location>
        <begin position="620"/>
        <end position="629"/>
    </location>
</feature>
<reference evidence="3 4" key="1">
    <citation type="submission" date="2018-08" db="EMBL/GenBank/DDBJ databases">
        <title>Draft genome sequence of Rhodobacter sphaeroides FY.</title>
        <authorList>
            <person name="Rayyan A."/>
            <person name="Meyer T.E."/>
            <person name="Kyndt J.A."/>
        </authorList>
    </citation>
    <scope>NUCLEOTIDE SEQUENCE [LARGE SCALE GENOMIC DNA]</scope>
    <source>
        <strain evidence="3 4">FY</strain>
    </source>
</reference>
<name>A0AAX1UPL5_CERSP</name>
<feature type="domain" description="Flagellar hook-length control protein-like C-terminal" evidence="2">
    <location>
        <begin position="625"/>
        <end position="703"/>
    </location>
</feature>
<feature type="compositionally biased region" description="Polar residues" evidence="1">
    <location>
        <begin position="717"/>
        <end position="730"/>
    </location>
</feature>
<comment type="caution">
    <text evidence="3">The sequence shown here is derived from an EMBL/GenBank/DDBJ whole genome shotgun (WGS) entry which is preliminary data.</text>
</comment>
<feature type="compositionally biased region" description="Basic and acidic residues" evidence="1">
    <location>
        <begin position="539"/>
        <end position="549"/>
    </location>
</feature>